<protein>
    <submittedName>
        <fullName evidence="2">Uncharacterized protein</fullName>
    </submittedName>
</protein>
<sequence>MSILEEGRAAYDIRGATDAFNKEDLECGRALEGFPTTAEAFPETNPISLDCGQMQLHQVSGLIRKAVRDEFDDPVHSILFCAATAAPDSAPVIFEEVSDEFGDNLIPYSGEEGTEIFNNPDPGRDSLPVSDGRATSTSRCAHGGGVGGPSPPSERYSSGQPCLAAWTERTAGGWGGAAPQLGHSLFMYAFHVRNLRRVTGLLDSGGELWLFWF</sequence>
<gene>
    <name evidence="2" type="ORF">COCSUDRAFT_61206</name>
</gene>
<evidence type="ECO:0000313" key="2">
    <source>
        <dbReference type="EMBL" id="EIE26225.1"/>
    </source>
</evidence>
<evidence type="ECO:0000256" key="1">
    <source>
        <dbReference type="SAM" id="MobiDB-lite"/>
    </source>
</evidence>
<dbReference type="Proteomes" id="UP000007264">
    <property type="component" value="Unassembled WGS sequence"/>
</dbReference>
<evidence type="ECO:0000313" key="3">
    <source>
        <dbReference type="Proteomes" id="UP000007264"/>
    </source>
</evidence>
<dbReference type="KEGG" id="csl:COCSUDRAFT_61206"/>
<name>I0Z6F6_COCSC</name>
<dbReference type="EMBL" id="AGSI01000003">
    <property type="protein sequence ID" value="EIE26225.1"/>
    <property type="molecule type" value="Genomic_DNA"/>
</dbReference>
<proteinExistence type="predicted"/>
<keyword evidence="3" id="KW-1185">Reference proteome</keyword>
<dbReference type="GeneID" id="17044229"/>
<organism evidence="2 3">
    <name type="scientific">Coccomyxa subellipsoidea (strain C-169)</name>
    <name type="common">Green microalga</name>
    <dbReference type="NCBI Taxonomy" id="574566"/>
    <lineage>
        <taxon>Eukaryota</taxon>
        <taxon>Viridiplantae</taxon>
        <taxon>Chlorophyta</taxon>
        <taxon>core chlorophytes</taxon>
        <taxon>Trebouxiophyceae</taxon>
        <taxon>Trebouxiophyceae incertae sedis</taxon>
        <taxon>Coccomyxaceae</taxon>
        <taxon>Coccomyxa</taxon>
        <taxon>Coccomyxa subellipsoidea</taxon>
    </lineage>
</organism>
<dbReference type="RefSeq" id="XP_005650769.1">
    <property type="nucleotide sequence ID" value="XM_005650712.1"/>
</dbReference>
<dbReference type="AlphaFoldDB" id="I0Z6F6"/>
<reference evidence="2 3" key="1">
    <citation type="journal article" date="2012" name="Genome Biol.">
        <title>The genome of the polar eukaryotic microalga coccomyxa subellipsoidea reveals traits of cold adaptation.</title>
        <authorList>
            <person name="Blanc G."/>
            <person name="Agarkova I."/>
            <person name="Grimwood J."/>
            <person name="Kuo A."/>
            <person name="Brueggeman A."/>
            <person name="Dunigan D."/>
            <person name="Gurnon J."/>
            <person name="Ladunga I."/>
            <person name="Lindquist E."/>
            <person name="Lucas S."/>
            <person name="Pangilinan J."/>
            <person name="Proschold T."/>
            <person name="Salamov A."/>
            <person name="Schmutz J."/>
            <person name="Weeks D."/>
            <person name="Yamada T."/>
            <person name="Claverie J.M."/>
            <person name="Grigoriev I."/>
            <person name="Van Etten J."/>
            <person name="Lomsadze A."/>
            <person name="Borodovsky M."/>
        </authorList>
    </citation>
    <scope>NUCLEOTIDE SEQUENCE [LARGE SCALE GENOMIC DNA]</scope>
    <source>
        <strain evidence="2 3">C-169</strain>
    </source>
</reference>
<feature type="region of interest" description="Disordered" evidence="1">
    <location>
        <begin position="116"/>
        <end position="159"/>
    </location>
</feature>
<comment type="caution">
    <text evidence="2">The sequence shown here is derived from an EMBL/GenBank/DDBJ whole genome shotgun (WGS) entry which is preliminary data.</text>
</comment>
<accession>I0Z6F6</accession>